<dbReference type="InterPro" id="IPR036646">
    <property type="entry name" value="PGAM_B_sf"/>
</dbReference>
<dbReference type="SUPFAM" id="SSF53649">
    <property type="entry name" value="Alkaline phosphatase-like"/>
    <property type="match status" value="1"/>
</dbReference>
<dbReference type="GO" id="GO:0004619">
    <property type="term" value="F:phosphoglycerate mutase activity"/>
    <property type="evidence" value="ECO:0007669"/>
    <property type="project" value="UniProtKB-UniRule"/>
</dbReference>
<dbReference type="PANTHER" id="PTHR31637">
    <property type="entry name" value="2,3-BISPHOSPHOGLYCERATE-INDEPENDENT PHOSPHOGLYCERATE MUTASE"/>
    <property type="match status" value="1"/>
</dbReference>
<feature type="domain" description="Metalloenzyme" evidence="14">
    <location>
        <begin position="3"/>
        <end position="492"/>
    </location>
</feature>
<feature type="binding site" evidence="9 12">
    <location>
        <position position="190"/>
    </location>
    <ligand>
        <name>substrate</name>
    </ligand>
</feature>
<evidence type="ECO:0000256" key="6">
    <source>
        <dbReference type="ARBA" id="ARBA00023152"/>
    </source>
</evidence>
<reference evidence="16 17" key="1">
    <citation type="submission" date="2020-04" db="EMBL/GenBank/DDBJ databases">
        <authorList>
            <person name="Zheng R.K."/>
            <person name="Sun C.M."/>
        </authorList>
    </citation>
    <scope>NUCLEOTIDE SEQUENCE [LARGE SCALE GENOMIC DNA]</scope>
    <source>
        <strain evidence="17">zrk29</strain>
    </source>
</reference>
<dbReference type="Gene3D" id="3.40.1450.10">
    <property type="entry name" value="BPG-independent phosphoglycerate mutase, domain B"/>
    <property type="match status" value="1"/>
</dbReference>
<dbReference type="InterPro" id="IPR005995">
    <property type="entry name" value="Pgm_bpd_ind"/>
</dbReference>
<proteinExistence type="inferred from homology"/>
<dbReference type="InterPro" id="IPR006124">
    <property type="entry name" value="Metalloenzyme"/>
</dbReference>
<feature type="binding site" evidence="9 12">
    <location>
        <position position="184"/>
    </location>
    <ligand>
        <name>substrate</name>
    </ligand>
</feature>
<comment type="similarity">
    <text evidence="4 9">Belongs to the BPG-independent phosphoglycerate mutase family.</text>
</comment>
<evidence type="ECO:0000256" key="9">
    <source>
        <dbReference type="HAMAP-Rule" id="MF_01038"/>
    </source>
</evidence>
<dbReference type="GO" id="GO:0005829">
    <property type="term" value="C:cytosol"/>
    <property type="evidence" value="ECO:0007669"/>
    <property type="project" value="TreeGrafter"/>
</dbReference>
<keyword evidence="5 9" id="KW-0479">Metal-binding</keyword>
<feature type="binding site" evidence="9 12">
    <location>
        <begin position="255"/>
        <end position="258"/>
    </location>
    <ligand>
        <name>substrate</name>
    </ligand>
</feature>
<dbReference type="KEGG" id="tbk:HF295_03740"/>
<keyword evidence="6 9" id="KW-0324">Glycolysis</keyword>
<comment type="pathway">
    <text evidence="3 9">Carbohydrate degradation; glycolysis; pyruvate from D-glyceraldehyde 3-phosphate: step 3/5.</text>
</comment>
<dbReference type="Proteomes" id="UP000512167">
    <property type="component" value="Chromosome"/>
</dbReference>
<feature type="binding site" evidence="9 13">
    <location>
        <position position="438"/>
    </location>
    <ligand>
        <name>Mn(2+)</name>
        <dbReference type="ChEBI" id="CHEBI:29035"/>
        <label>2</label>
    </ligand>
</feature>
<gene>
    <name evidence="9" type="primary">gpmI</name>
    <name evidence="16" type="ORF">HF295_03740</name>
</gene>
<dbReference type="PANTHER" id="PTHR31637:SF0">
    <property type="entry name" value="2,3-BISPHOSPHOGLYCERATE-INDEPENDENT PHOSPHOGLYCERATE MUTASE"/>
    <property type="match status" value="1"/>
</dbReference>
<feature type="binding site" evidence="9 12">
    <location>
        <begin position="152"/>
        <end position="153"/>
    </location>
    <ligand>
        <name>substrate</name>
    </ligand>
</feature>
<dbReference type="GO" id="GO:0006096">
    <property type="term" value="P:glycolytic process"/>
    <property type="evidence" value="ECO:0007669"/>
    <property type="project" value="UniProtKB-UniRule"/>
</dbReference>
<comment type="cofactor">
    <cofactor evidence="9">
        <name>Mn(2+)</name>
        <dbReference type="ChEBI" id="CHEBI:29035"/>
    </cofactor>
    <text evidence="9">Binds 2 manganese ions per subunit.</text>
</comment>
<feature type="binding site" evidence="9 13">
    <location>
        <position position="456"/>
    </location>
    <ligand>
        <name>Mn(2+)</name>
        <dbReference type="ChEBI" id="CHEBI:29035"/>
        <label>1</label>
    </ligand>
</feature>
<keyword evidence="7 9" id="KW-0464">Manganese</keyword>
<feature type="binding site" evidence="9 13">
    <location>
        <position position="11"/>
    </location>
    <ligand>
        <name>Mn(2+)</name>
        <dbReference type="ChEBI" id="CHEBI:29035"/>
        <label>2</label>
    </ligand>
</feature>
<evidence type="ECO:0000256" key="11">
    <source>
        <dbReference type="PIRSR" id="PIRSR001492-1"/>
    </source>
</evidence>
<evidence type="ECO:0000256" key="3">
    <source>
        <dbReference type="ARBA" id="ARBA00004798"/>
    </source>
</evidence>
<keyword evidence="8 9" id="KW-0413">Isomerase</keyword>
<dbReference type="AlphaFoldDB" id="A0A7L6N183"/>
<dbReference type="Gene3D" id="3.40.720.10">
    <property type="entry name" value="Alkaline Phosphatase, subunit A"/>
    <property type="match status" value="1"/>
</dbReference>
<dbReference type="InterPro" id="IPR017850">
    <property type="entry name" value="Alkaline_phosphatase_core_sf"/>
</dbReference>
<evidence type="ECO:0000256" key="1">
    <source>
        <dbReference type="ARBA" id="ARBA00000370"/>
    </source>
</evidence>
<dbReference type="UniPathway" id="UPA00109">
    <property type="reaction ID" value="UER00186"/>
</dbReference>
<feature type="binding site" evidence="9 13">
    <location>
        <position position="61"/>
    </location>
    <ligand>
        <name>Mn(2+)</name>
        <dbReference type="ChEBI" id="CHEBI:29035"/>
        <label>2</label>
    </ligand>
</feature>
<evidence type="ECO:0000256" key="7">
    <source>
        <dbReference type="ARBA" id="ARBA00023211"/>
    </source>
</evidence>
<feature type="active site" description="Phosphoserine intermediate" evidence="9 11">
    <location>
        <position position="61"/>
    </location>
</feature>
<dbReference type="CDD" id="cd16010">
    <property type="entry name" value="iPGM"/>
    <property type="match status" value="1"/>
</dbReference>
<name>A0A7L6N183_9MOLU</name>
<feature type="binding site" evidence="9 13">
    <location>
        <position position="439"/>
    </location>
    <ligand>
        <name>Mn(2+)</name>
        <dbReference type="ChEBI" id="CHEBI:29035"/>
        <label>2</label>
    </ligand>
</feature>
<organism evidence="16 17">
    <name type="scientific">Hujiaoplasma nucleasis</name>
    <dbReference type="NCBI Taxonomy" id="2725268"/>
    <lineage>
        <taxon>Bacteria</taxon>
        <taxon>Bacillati</taxon>
        <taxon>Mycoplasmatota</taxon>
        <taxon>Mollicutes</taxon>
        <taxon>Candidatus Izemoplasmatales</taxon>
        <taxon>Hujiaoplasmataceae</taxon>
        <taxon>Hujiaoplasma</taxon>
    </lineage>
</organism>
<dbReference type="NCBIfam" id="TIGR01307">
    <property type="entry name" value="pgm_bpd_ind"/>
    <property type="match status" value="1"/>
</dbReference>
<evidence type="ECO:0000256" key="8">
    <source>
        <dbReference type="ARBA" id="ARBA00023235"/>
    </source>
</evidence>
<keyword evidence="17" id="KW-1185">Reference proteome</keyword>
<evidence type="ECO:0000256" key="4">
    <source>
        <dbReference type="ARBA" id="ARBA00008819"/>
    </source>
</evidence>
<comment type="function">
    <text evidence="2 9">Catalyzes the interconversion of 2-phosphoglycerate and 3-phosphoglycerate.</text>
</comment>
<accession>A0A7L6N183</accession>
<dbReference type="EMBL" id="CP051151">
    <property type="protein sequence ID" value="QLY40016.1"/>
    <property type="molecule type" value="Genomic_DNA"/>
</dbReference>
<feature type="binding site" evidence="9 12">
    <location>
        <position position="122"/>
    </location>
    <ligand>
        <name>substrate</name>
    </ligand>
</feature>
<evidence type="ECO:0000256" key="12">
    <source>
        <dbReference type="PIRSR" id="PIRSR001492-2"/>
    </source>
</evidence>
<evidence type="ECO:0000256" key="5">
    <source>
        <dbReference type="ARBA" id="ARBA00022723"/>
    </source>
</evidence>
<dbReference type="GO" id="GO:0030145">
    <property type="term" value="F:manganese ion binding"/>
    <property type="evidence" value="ECO:0007669"/>
    <property type="project" value="UniProtKB-UniRule"/>
</dbReference>
<dbReference type="EC" id="5.4.2.12" evidence="9 10"/>
<sequence length="504" mass="54925">MKKPVVLVIMDGIGLANAGKGNAYSIANTPNLDKYFDSFPHTTLQASGEAVGLPKGQMGNSEVGHMNIGAGRVVYQSLTRLNKSVEEDKFLENEAYASGFNHAISNDSKLHIFGLLSDGGVHSHIEHIKAMIRTAKAAGVKKTFVHAFLDGRDVGPQSAVTYIEELEAFMEHIQYGKIATVSGRYYAMDRDKNWERTQKAYDAMSFGKAEYFDSAAQGVLTSYENGVNDEFVIPFVVDKEGMIKDNDSIIFMNFRPDRAIQIATAYSNPEEAPNLNTENGPKNVGFVSTMKYADSVKGEIAFGLNDLTDMFGDYIADQGLNQLRIAETEKYAHVTFFFDGGVDKEIKNAKRVLIPSPKVPTYDLKPEMSAYEITDNVLRELDSKIHDVVILNFANGDMVGHTGVIEAAVKAVEAVDECVGKVVDKVKEVGGIALLTADHGNCEKMLDDDGTVFTAHTTNLVPFIVTDPSVQLRSGGALGDIAPTMLKLLGLKQPKAMTGKSIIE</sequence>
<dbReference type="Pfam" id="PF06415">
    <property type="entry name" value="iPGM_N"/>
    <property type="match status" value="1"/>
</dbReference>
<evidence type="ECO:0000259" key="14">
    <source>
        <dbReference type="Pfam" id="PF01676"/>
    </source>
</evidence>
<feature type="binding site" evidence="9 12">
    <location>
        <position position="330"/>
    </location>
    <ligand>
        <name>substrate</name>
    </ligand>
</feature>
<dbReference type="PIRSF" id="PIRSF001492">
    <property type="entry name" value="IPGAM"/>
    <property type="match status" value="1"/>
</dbReference>
<comment type="subunit">
    <text evidence="9">Monomer.</text>
</comment>
<dbReference type="FunFam" id="3.40.1450.10:FF:000002">
    <property type="entry name" value="2,3-bisphosphoglycerate-independent phosphoglycerate mutase"/>
    <property type="match status" value="1"/>
</dbReference>
<dbReference type="RefSeq" id="WP_312032511.1">
    <property type="nucleotide sequence ID" value="NZ_CP051151.1"/>
</dbReference>
<dbReference type="SUPFAM" id="SSF64158">
    <property type="entry name" value="2,3-Bisphosphoglycerate-independent phosphoglycerate mutase, substrate-binding domain"/>
    <property type="match status" value="1"/>
</dbReference>
<dbReference type="GO" id="GO:0006007">
    <property type="term" value="P:glucose catabolic process"/>
    <property type="evidence" value="ECO:0007669"/>
    <property type="project" value="InterPro"/>
</dbReference>
<dbReference type="Pfam" id="PF01676">
    <property type="entry name" value="Metalloenzyme"/>
    <property type="match status" value="1"/>
</dbReference>
<evidence type="ECO:0000259" key="15">
    <source>
        <dbReference type="Pfam" id="PF06415"/>
    </source>
</evidence>
<evidence type="ECO:0000313" key="17">
    <source>
        <dbReference type="Proteomes" id="UP000512167"/>
    </source>
</evidence>
<evidence type="ECO:0000256" key="13">
    <source>
        <dbReference type="PIRSR" id="PIRSR001492-3"/>
    </source>
</evidence>
<evidence type="ECO:0000313" key="16">
    <source>
        <dbReference type="EMBL" id="QLY40016.1"/>
    </source>
</evidence>
<feature type="domain" description="BPG-independent PGAM N-terminal" evidence="15">
    <location>
        <begin position="82"/>
        <end position="293"/>
    </location>
</feature>
<protein>
    <recommendedName>
        <fullName evidence="9 10">2,3-bisphosphoglycerate-independent phosphoglycerate mutase</fullName>
        <shortName evidence="9">BPG-independent PGAM</shortName>
        <shortName evidence="9">Phosphoglyceromutase</shortName>
        <shortName evidence="9">iPGM</shortName>
        <ecNumber evidence="9 10">5.4.2.12</ecNumber>
    </recommendedName>
</protein>
<feature type="binding site" evidence="9 13">
    <location>
        <position position="397"/>
    </location>
    <ligand>
        <name>Mn(2+)</name>
        <dbReference type="ChEBI" id="CHEBI:29035"/>
        <label>1</label>
    </ligand>
</feature>
<feature type="binding site" evidence="9 13">
    <location>
        <position position="401"/>
    </location>
    <ligand>
        <name>Mn(2+)</name>
        <dbReference type="ChEBI" id="CHEBI:29035"/>
        <label>1</label>
    </ligand>
</feature>
<comment type="catalytic activity">
    <reaction evidence="1 9">
        <text>(2R)-2-phosphoglycerate = (2R)-3-phosphoglycerate</text>
        <dbReference type="Rhea" id="RHEA:15901"/>
        <dbReference type="ChEBI" id="CHEBI:58272"/>
        <dbReference type="ChEBI" id="CHEBI:58289"/>
        <dbReference type="EC" id="5.4.2.12"/>
    </reaction>
</comment>
<dbReference type="HAMAP" id="MF_01038">
    <property type="entry name" value="GpmI"/>
    <property type="match status" value="1"/>
</dbReference>
<evidence type="ECO:0000256" key="2">
    <source>
        <dbReference type="ARBA" id="ARBA00002315"/>
    </source>
</evidence>
<dbReference type="InterPro" id="IPR011258">
    <property type="entry name" value="BPG-indep_PGM_N"/>
</dbReference>
<evidence type="ECO:0000256" key="10">
    <source>
        <dbReference type="NCBIfam" id="TIGR01307"/>
    </source>
</evidence>